<sequence length="276" mass="29697">MKLFPAQSRQPRGGFSFLFHLTYVSLATAADSCSPWTWENSAARTAAPEATAEPTVTFVPSGPHVLKSGPAVTGDIVCRYPGRTYADVNYYTCTELADKYGISLEKFFMLNPELDPDCGNIKPYTIYCVSGFIEPLRAYDGKCGPPNNNATCAGTDAQCCNSETWTCGDSTTASAAVPANGVIVATWTANAVRGRTFVGGGSVSPEIAPYQTVYFRLPHEGSSLGTQPTSTSVWEVLFGVAYHDDCAHNDYFSGQWHCDPRVIPAQHGQATATNFI</sequence>
<evidence type="ECO:0000256" key="1">
    <source>
        <dbReference type="SAM" id="SignalP"/>
    </source>
</evidence>
<evidence type="ECO:0000313" key="4">
    <source>
        <dbReference type="Proteomes" id="UP000286045"/>
    </source>
</evidence>
<gene>
    <name evidence="3" type="ORF">EKO27_g10654</name>
</gene>
<dbReference type="Gene3D" id="3.10.350.10">
    <property type="entry name" value="LysM domain"/>
    <property type="match status" value="1"/>
</dbReference>
<evidence type="ECO:0000313" key="3">
    <source>
        <dbReference type="EMBL" id="RWA04450.1"/>
    </source>
</evidence>
<dbReference type="EMBL" id="RYZI01000567">
    <property type="protein sequence ID" value="RWA04450.1"/>
    <property type="molecule type" value="Genomic_DNA"/>
</dbReference>
<feature type="signal peptide" evidence="1">
    <location>
        <begin position="1"/>
        <end position="29"/>
    </location>
</feature>
<dbReference type="InterPro" id="IPR036779">
    <property type="entry name" value="LysM_dom_sf"/>
</dbReference>
<dbReference type="InterPro" id="IPR018392">
    <property type="entry name" value="LysM"/>
</dbReference>
<keyword evidence="1" id="KW-0732">Signal</keyword>
<name>A0A439CQP3_9PEZI</name>
<keyword evidence="4" id="KW-1185">Reference proteome</keyword>
<proteinExistence type="predicted"/>
<comment type="caution">
    <text evidence="3">The sequence shown here is derived from an EMBL/GenBank/DDBJ whole genome shotgun (WGS) entry which is preliminary data.</text>
</comment>
<feature type="domain" description="LysM" evidence="2">
    <location>
        <begin position="83"/>
        <end position="129"/>
    </location>
</feature>
<dbReference type="CDD" id="cd00118">
    <property type="entry name" value="LysM"/>
    <property type="match status" value="1"/>
</dbReference>
<dbReference type="Proteomes" id="UP000286045">
    <property type="component" value="Unassembled WGS sequence"/>
</dbReference>
<dbReference type="AlphaFoldDB" id="A0A439CQP3"/>
<evidence type="ECO:0000259" key="2">
    <source>
        <dbReference type="PROSITE" id="PS51782"/>
    </source>
</evidence>
<protein>
    <recommendedName>
        <fullName evidence="2">LysM domain-containing protein</fullName>
    </recommendedName>
</protein>
<reference evidence="3 4" key="1">
    <citation type="submission" date="2018-12" db="EMBL/GenBank/DDBJ databases">
        <title>Draft genome sequence of Xylaria grammica IHI A82.</title>
        <authorList>
            <person name="Buettner E."/>
            <person name="Kellner H."/>
        </authorList>
    </citation>
    <scope>NUCLEOTIDE SEQUENCE [LARGE SCALE GENOMIC DNA]</scope>
    <source>
        <strain evidence="3 4">IHI A82</strain>
    </source>
</reference>
<feature type="chain" id="PRO_5019265178" description="LysM domain-containing protein" evidence="1">
    <location>
        <begin position="30"/>
        <end position="276"/>
    </location>
</feature>
<accession>A0A439CQP3</accession>
<dbReference type="PROSITE" id="PS51782">
    <property type="entry name" value="LYSM"/>
    <property type="match status" value="1"/>
</dbReference>
<organism evidence="3 4">
    <name type="scientific">Xylaria grammica</name>
    <dbReference type="NCBI Taxonomy" id="363999"/>
    <lineage>
        <taxon>Eukaryota</taxon>
        <taxon>Fungi</taxon>
        <taxon>Dikarya</taxon>
        <taxon>Ascomycota</taxon>
        <taxon>Pezizomycotina</taxon>
        <taxon>Sordariomycetes</taxon>
        <taxon>Xylariomycetidae</taxon>
        <taxon>Xylariales</taxon>
        <taxon>Xylariaceae</taxon>
        <taxon>Xylaria</taxon>
    </lineage>
</organism>